<dbReference type="Pfam" id="PF13673">
    <property type="entry name" value="Acetyltransf_10"/>
    <property type="match status" value="1"/>
</dbReference>
<dbReference type="Proteomes" id="UP001595904">
    <property type="component" value="Unassembled WGS sequence"/>
</dbReference>
<comment type="caution">
    <text evidence="5">The sequence shown here is derived from an EMBL/GenBank/DDBJ whole genome shotgun (WGS) entry which is preliminary data.</text>
</comment>
<sequence>MIRRGPGHDAETAPPPERELRQEPPIESGGWFQPRRIWLLSTPMSTITLGPARMGDAPAIAHLSRDLIEADLPWSWTPRRVAGLMRQRESAAVIARDQNRLAGFILAQYGDESAHIALLGIANEYRRQGIGRRLVQWVEETAMVAGLFLVRLEVRAGKREARHFYARLGYRETDRVDGYYSGLEDAIKMSRDLRALSTSK</sequence>
<keyword evidence="1 5" id="KW-0808">Transferase</keyword>
<dbReference type="RefSeq" id="WP_380596767.1">
    <property type="nucleotide sequence ID" value="NZ_JBHSDU010000003.1"/>
</dbReference>
<proteinExistence type="predicted"/>
<organism evidence="5 6">
    <name type="scientific">Steroidobacter flavus</name>
    <dbReference type="NCBI Taxonomy" id="1842136"/>
    <lineage>
        <taxon>Bacteria</taxon>
        <taxon>Pseudomonadati</taxon>
        <taxon>Pseudomonadota</taxon>
        <taxon>Gammaproteobacteria</taxon>
        <taxon>Steroidobacterales</taxon>
        <taxon>Steroidobacteraceae</taxon>
        <taxon>Steroidobacter</taxon>
    </lineage>
</organism>
<feature type="domain" description="N-acetyltransferase" evidence="4">
    <location>
        <begin position="47"/>
        <end position="194"/>
    </location>
</feature>
<feature type="region of interest" description="Disordered" evidence="3">
    <location>
        <begin position="1"/>
        <end position="28"/>
    </location>
</feature>
<evidence type="ECO:0000313" key="5">
    <source>
        <dbReference type="EMBL" id="MFC4309730.1"/>
    </source>
</evidence>
<dbReference type="InterPro" id="IPR050832">
    <property type="entry name" value="Bact_Acetyltransf"/>
</dbReference>
<reference evidence="6" key="1">
    <citation type="journal article" date="2019" name="Int. J. Syst. Evol. Microbiol.">
        <title>The Global Catalogue of Microorganisms (GCM) 10K type strain sequencing project: providing services to taxonomists for standard genome sequencing and annotation.</title>
        <authorList>
            <consortium name="The Broad Institute Genomics Platform"/>
            <consortium name="The Broad Institute Genome Sequencing Center for Infectious Disease"/>
            <person name="Wu L."/>
            <person name="Ma J."/>
        </authorList>
    </citation>
    <scope>NUCLEOTIDE SEQUENCE [LARGE SCALE GENOMIC DNA]</scope>
    <source>
        <strain evidence="6">CGMCC 1.10759</strain>
    </source>
</reference>
<feature type="compositionally biased region" description="Basic and acidic residues" evidence="3">
    <location>
        <begin position="1"/>
        <end position="24"/>
    </location>
</feature>
<dbReference type="GO" id="GO:0016746">
    <property type="term" value="F:acyltransferase activity"/>
    <property type="evidence" value="ECO:0007669"/>
    <property type="project" value="UniProtKB-KW"/>
</dbReference>
<keyword evidence="2 5" id="KW-0012">Acyltransferase</keyword>
<evidence type="ECO:0000256" key="3">
    <source>
        <dbReference type="SAM" id="MobiDB-lite"/>
    </source>
</evidence>
<accession>A0ABV8SQQ8</accession>
<dbReference type="CDD" id="cd04301">
    <property type="entry name" value="NAT_SF"/>
    <property type="match status" value="1"/>
</dbReference>
<evidence type="ECO:0000256" key="1">
    <source>
        <dbReference type="ARBA" id="ARBA00022679"/>
    </source>
</evidence>
<dbReference type="EC" id="2.3.-.-" evidence="5"/>
<dbReference type="PANTHER" id="PTHR43877:SF2">
    <property type="entry name" value="AMINOALKYLPHOSPHONATE N-ACETYLTRANSFERASE-RELATED"/>
    <property type="match status" value="1"/>
</dbReference>
<evidence type="ECO:0000259" key="4">
    <source>
        <dbReference type="PROSITE" id="PS51186"/>
    </source>
</evidence>
<name>A0ABV8SQQ8_9GAMM</name>
<keyword evidence="6" id="KW-1185">Reference proteome</keyword>
<evidence type="ECO:0000313" key="6">
    <source>
        <dbReference type="Proteomes" id="UP001595904"/>
    </source>
</evidence>
<dbReference type="Gene3D" id="3.40.630.30">
    <property type="match status" value="1"/>
</dbReference>
<gene>
    <name evidence="5" type="ORF">ACFPN2_11620</name>
</gene>
<dbReference type="PROSITE" id="PS51186">
    <property type="entry name" value="GNAT"/>
    <property type="match status" value="1"/>
</dbReference>
<dbReference type="EMBL" id="JBHSDU010000003">
    <property type="protein sequence ID" value="MFC4309730.1"/>
    <property type="molecule type" value="Genomic_DNA"/>
</dbReference>
<protein>
    <submittedName>
        <fullName evidence="5">GNAT family N-acetyltransferase</fullName>
        <ecNumber evidence="5">2.3.-.-</ecNumber>
    </submittedName>
</protein>
<dbReference type="SUPFAM" id="SSF55729">
    <property type="entry name" value="Acyl-CoA N-acyltransferases (Nat)"/>
    <property type="match status" value="1"/>
</dbReference>
<dbReference type="InterPro" id="IPR000182">
    <property type="entry name" value="GNAT_dom"/>
</dbReference>
<evidence type="ECO:0000256" key="2">
    <source>
        <dbReference type="ARBA" id="ARBA00023315"/>
    </source>
</evidence>
<dbReference type="PANTHER" id="PTHR43877">
    <property type="entry name" value="AMINOALKYLPHOSPHONATE N-ACETYLTRANSFERASE-RELATED-RELATED"/>
    <property type="match status" value="1"/>
</dbReference>
<dbReference type="InterPro" id="IPR016181">
    <property type="entry name" value="Acyl_CoA_acyltransferase"/>
</dbReference>